<evidence type="ECO:0000256" key="2">
    <source>
        <dbReference type="PROSITE-ProRule" id="PRU00335"/>
    </source>
</evidence>
<protein>
    <submittedName>
        <fullName evidence="5">TetR family transcriptional regulator</fullName>
    </submittedName>
</protein>
<dbReference type="SUPFAM" id="SSF46689">
    <property type="entry name" value="Homeodomain-like"/>
    <property type="match status" value="1"/>
</dbReference>
<reference evidence="5 6" key="1">
    <citation type="submission" date="2015-06" db="EMBL/GenBank/DDBJ databases">
        <authorList>
            <person name="Hoefler B.C."/>
            <person name="Straight P.D."/>
        </authorList>
    </citation>
    <scope>NUCLEOTIDE SEQUENCE [LARGE SCALE GENOMIC DNA]</scope>
    <source>
        <strain evidence="5 6">NRRL 3427</strain>
    </source>
</reference>
<evidence type="ECO:0000256" key="1">
    <source>
        <dbReference type="ARBA" id="ARBA00023125"/>
    </source>
</evidence>
<dbReference type="InterPro" id="IPR009057">
    <property type="entry name" value="Homeodomain-like_sf"/>
</dbReference>
<evidence type="ECO:0000313" key="5">
    <source>
        <dbReference type="EMBL" id="KOG36710.1"/>
    </source>
</evidence>
<evidence type="ECO:0000256" key="3">
    <source>
        <dbReference type="SAM" id="MobiDB-lite"/>
    </source>
</evidence>
<accession>A0A0L8LF19</accession>
<dbReference type="Proteomes" id="UP000037023">
    <property type="component" value="Unassembled WGS sequence"/>
</dbReference>
<feature type="DNA-binding region" description="H-T-H motif" evidence="2">
    <location>
        <begin position="48"/>
        <end position="67"/>
    </location>
</feature>
<dbReference type="InterPro" id="IPR001647">
    <property type="entry name" value="HTH_TetR"/>
</dbReference>
<dbReference type="PRINTS" id="PR00455">
    <property type="entry name" value="HTHTETR"/>
</dbReference>
<dbReference type="AlphaFoldDB" id="A0A0L8LF19"/>
<dbReference type="OrthoDB" id="8688418at2"/>
<feature type="domain" description="HTH tetR-type" evidence="4">
    <location>
        <begin position="26"/>
        <end position="85"/>
    </location>
</feature>
<feature type="region of interest" description="Disordered" evidence="3">
    <location>
        <begin position="1"/>
        <end position="20"/>
    </location>
</feature>
<comment type="caution">
    <text evidence="5">The sequence shown here is derived from an EMBL/GenBank/DDBJ whole genome shotgun (WGS) entry which is preliminary data.</text>
</comment>
<keyword evidence="1 2" id="KW-0238">DNA-binding</keyword>
<dbReference type="Gene3D" id="1.10.357.10">
    <property type="entry name" value="Tetracycline Repressor, domain 2"/>
    <property type="match status" value="1"/>
</dbReference>
<sequence length="223" mass="23917">MGDTETGGGDAAEAGAGARRRRRDPEWTYAALVDALLELISESGREPTRKAIAERAGVSERTVFVHFADREALYVAAARRQAERWRAHAEPVPPAWETARKVRALLTQRGRMYEVMTPIRRIGLGLEADSPGLRGVMAEGDAWLRAGLAELFAPELAGEPGARRAGGLLDALEAASSWAAWDHLRARRGLDEAAARAAIGRTLRALLGVAAGRAADLPEAPTP</sequence>
<dbReference type="PATRIC" id="fig|1938.6.peg.58"/>
<feature type="compositionally biased region" description="Gly residues" evidence="3">
    <location>
        <begin position="1"/>
        <end position="10"/>
    </location>
</feature>
<dbReference type="RefSeq" id="WP_033200940.1">
    <property type="nucleotide sequence ID" value="NZ_LGUP01000001.1"/>
</dbReference>
<proteinExistence type="predicted"/>
<evidence type="ECO:0000313" key="6">
    <source>
        <dbReference type="Proteomes" id="UP000037023"/>
    </source>
</evidence>
<dbReference type="EMBL" id="LGUP01000001">
    <property type="protein sequence ID" value="KOG36710.1"/>
    <property type="molecule type" value="Genomic_DNA"/>
</dbReference>
<evidence type="ECO:0000259" key="4">
    <source>
        <dbReference type="PROSITE" id="PS50977"/>
    </source>
</evidence>
<name>A0A0L8LF19_STRVR</name>
<dbReference type="GO" id="GO:0003677">
    <property type="term" value="F:DNA binding"/>
    <property type="evidence" value="ECO:0007669"/>
    <property type="project" value="UniProtKB-UniRule"/>
</dbReference>
<gene>
    <name evidence="5" type="ORF">ADK34_00270</name>
</gene>
<dbReference type="PROSITE" id="PS50977">
    <property type="entry name" value="HTH_TETR_2"/>
    <property type="match status" value="1"/>
</dbReference>
<dbReference type="Pfam" id="PF00440">
    <property type="entry name" value="TetR_N"/>
    <property type="match status" value="1"/>
</dbReference>
<organism evidence="5 6">
    <name type="scientific">Streptomyces viridochromogenes</name>
    <dbReference type="NCBI Taxonomy" id="1938"/>
    <lineage>
        <taxon>Bacteria</taxon>
        <taxon>Bacillati</taxon>
        <taxon>Actinomycetota</taxon>
        <taxon>Actinomycetes</taxon>
        <taxon>Kitasatosporales</taxon>
        <taxon>Streptomycetaceae</taxon>
        <taxon>Streptomyces</taxon>
    </lineage>
</organism>